<dbReference type="SMART" id="SM00874">
    <property type="entry name" value="B5"/>
    <property type="match status" value="1"/>
</dbReference>
<evidence type="ECO:0000313" key="21">
    <source>
        <dbReference type="Proteomes" id="UP000243605"/>
    </source>
</evidence>
<dbReference type="SUPFAM" id="SSF54991">
    <property type="entry name" value="Anticodon-binding domain of PheRS"/>
    <property type="match status" value="1"/>
</dbReference>
<proteinExistence type="inferred from homology"/>
<dbReference type="GO" id="GO:0005524">
    <property type="term" value="F:ATP binding"/>
    <property type="evidence" value="ECO:0007669"/>
    <property type="project" value="UniProtKB-UniRule"/>
</dbReference>
<keyword evidence="9 15" id="KW-0067">ATP-binding</keyword>
<dbReference type="SUPFAM" id="SSF56037">
    <property type="entry name" value="PheT/TilS domain"/>
    <property type="match status" value="1"/>
</dbReference>
<dbReference type="EMBL" id="FOIT01000001">
    <property type="protein sequence ID" value="SEV82259.1"/>
    <property type="molecule type" value="Genomic_DNA"/>
</dbReference>
<dbReference type="SMART" id="SM00873">
    <property type="entry name" value="B3_4"/>
    <property type="match status" value="1"/>
</dbReference>
<dbReference type="CDD" id="cd02796">
    <property type="entry name" value="tRNA_bind_bactPheRS"/>
    <property type="match status" value="1"/>
</dbReference>
<name>A0A662Z0I3_9STAP</name>
<dbReference type="PANTHER" id="PTHR10947:SF0">
    <property type="entry name" value="PHENYLALANINE--TRNA LIGASE BETA SUBUNIT"/>
    <property type="match status" value="1"/>
</dbReference>
<keyword evidence="12 15" id="KW-0648">Protein biosynthesis</keyword>
<reference evidence="20 21" key="1">
    <citation type="submission" date="2016-10" db="EMBL/GenBank/DDBJ databases">
        <authorList>
            <person name="Varghese N."/>
            <person name="Submissions S."/>
        </authorList>
    </citation>
    <scope>NUCLEOTIDE SEQUENCE [LARGE SCALE GENOMIC DNA]</scope>
    <source>
        <strain evidence="20 21">IBRC-M10081</strain>
    </source>
</reference>
<keyword evidence="6 15" id="KW-0436">Ligase</keyword>
<keyword evidence="21" id="KW-1185">Reference proteome</keyword>
<evidence type="ECO:0000256" key="14">
    <source>
        <dbReference type="ARBA" id="ARBA00049255"/>
    </source>
</evidence>
<dbReference type="InterPro" id="IPR005121">
    <property type="entry name" value="Fdx_antiC-bd"/>
</dbReference>
<dbReference type="PROSITE" id="PS51483">
    <property type="entry name" value="B5"/>
    <property type="match status" value="1"/>
</dbReference>
<dbReference type="InterPro" id="IPR020825">
    <property type="entry name" value="Phe-tRNA_synthase-like_B3/B4"/>
</dbReference>
<evidence type="ECO:0000256" key="12">
    <source>
        <dbReference type="ARBA" id="ARBA00022917"/>
    </source>
</evidence>
<keyword evidence="7 15" id="KW-0479">Metal-binding</keyword>
<evidence type="ECO:0000256" key="7">
    <source>
        <dbReference type="ARBA" id="ARBA00022723"/>
    </source>
</evidence>
<dbReference type="AlphaFoldDB" id="A0A662Z0I3"/>
<dbReference type="Pfam" id="PF03484">
    <property type="entry name" value="B5"/>
    <property type="match status" value="1"/>
</dbReference>
<comment type="subcellular location">
    <subcellularLocation>
        <location evidence="1 15">Cytoplasm</location>
    </subcellularLocation>
</comment>
<protein>
    <recommendedName>
        <fullName evidence="15">Phenylalanine--tRNA ligase beta subunit</fullName>
        <ecNumber evidence="15">6.1.1.20</ecNumber>
    </recommendedName>
    <alternativeName>
        <fullName evidence="15">Phenylalanyl-tRNA synthetase beta subunit</fullName>
        <shortName evidence="15">PheRS</shortName>
    </alternativeName>
</protein>
<dbReference type="FunFam" id="2.40.50.140:FF:000045">
    <property type="entry name" value="Phenylalanine--tRNA ligase beta subunit"/>
    <property type="match status" value="1"/>
</dbReference>
<evidence type="ECO:0000259" key="18">
    <source>
        <dbReference type="PROSITE" id="PS51447"/>
    </source>
</evidence>
<keyword evidence="8 15" id="KW-0547">Nucleotide-binding</keyword>
<evidence type="ECO:0000256" key="9">
    <source>
        <dbReference type="ARBA" id="ARBA00022840"/>
    </source>
</evidence>
<dbReference type="Gene3D" id="3.30.930.10">
    <property type="entry name" value="Bira Bifunctional Protein, Domain 2"/>
    <property type="match status" value="1"/>
</dbReference>
<keyword evidence="13 15" id="KW-0030">Aminoacyl-tRNA synthetase</keyword>
<dbReference type="InterPro" id="IPR004532">
    <property type="entry name" value="Phe-tRNA-ligase_IIc_bsu_bact"/>
</dbReference>
<evidence type="ECO:0000256" key="13">
    <source>
        <dbReference type="ARBA" id="ARBA00023146"/>
    </source>
</evidence>
<dbReference type="InterPro" id="IPR005146">
    <property type="entry name" value="B3/B4_tRNA-bd"/>
</dbReference>
<dbReference type="FunFam" id="3.50.40.10:FF:000001">
    <property type="entry name" value="Phenylalanine--tRNA ligase beta subunit"/>
    <property type="match status" value="1"/>
</dbReference>
<dbReference type="Pfam" id="PF01588">
    <property type="entry name" value="tRNA_bind"/>
    <property type="match status" value="1"/>
</dbReference>
<dbReference type="GO" id="GO:0004826">
    <property type="term" value="F:phenylalanine-tRNA ligase activity"/>
    <property type="evidence" value="ECO:0007669"/>
    <property type="project" value="UniProtKB-UniRule"/>
</dbReference>
<dbReference type="Pfam" id="PF17759">
    <property type="entry name" value="tRNA_synthFbeta"/>
    <property type="match status" value="1"/>
</dbReference>
<evidence type="ECO:0000256" key="3">
    <source>
        <dbReference type="ARBA" id="ARBA00011209"/>
    </source>
</evidence>
<dbReference type="SUPFAM" id="SSF46955">
    <property type="entry name" value="Putative DNA-binding domain"/>
    <property type="match status" value="1"/>
</dbReference>
<dbReference type="GO" id="GO:0006432">
    <property type="term" value="P:phenylalanyl-tRNA aminoacylation"/>
    <property type="evidence" value="ECO:0007669"/>
    <property type="project" value="UniProtKB-UniRule"/>
</dbReference>
<keyword evidence="10 15" id="KW-0460">Magnesium</keyword>
<dbReference type="EC" id="6.1.1.20" evidence="15"/>
<dbReference type="RefSeq" id="WP_091473066.1">
    <property type="nucleotide sequence ID" value="NZ_FOIT01000001.1"/>
</dbReference>
<evidence type="ECO:0000259" key="19">
    <source>
        <dbReference type="PROSITE" id="PS51483"/>
    </source>
</evidence>
<dbReference type="InterPro" id="IPR045060">
    <property type="entry name" value="Phe-tRNA-ligase_IIc_bsu"/>
</dbReference>
<dbReference type="GO" id="GO:0009328">
    <property type="term" value="C:phenylalanine-tRNA ligase complex"/>
    <property type="evidence" value="ECO:0007669"/>
    <property type="project" value="TreeGrafter"/>
</dbReference>
<evidence type="ECO:0000256" key="16">
    <source>
        <dbReference type="PROSITE-ProRule" id="PRU00209"/>
    </source>
</evidence>
<dbReference type="InterPro" id="IPR045864">
    <property type="entry name" value="aa-tRNA-synth_II/BPL/LPL"/>
</dbReference>
<dbReference type="InterPro" id="IPR036690">
    <property type="entry name" value="Fdx_antiC-bd_sf"/>
</dbReference>
<dbReference type="PROSITE" id="PS50886">
    <property type="entry name" value="TRBD"/>
    <property type="match status" value="1"/>
</dbReference>
<dbReference type="SUPFAM" id="SSF50249">
    <property type="entry name" value="Nucleic acid-binding proteins"/>
    <property type="match status" value="1"/>
</dbReference>
<evidence type="ECO:0000256" key="1">
    <source>
        <dbReference type="ARBA" id="ARBA00004496"/>
    </source>
</evidence>
<comment type="similarity">
    <text evidence="2 15">Belongs to the phenylalanyl-tRNA synthetase beta subunit family. Type 1 subfamily.</text>
</comment>
<organism evidence="20 21">
    <name type="scientific">Aliicoccus persicus</name>
    <dbReference type="NCBI Taxonomy" id="930138"/>
    <lineage>
        <taxon>Bacteria</taxon>
        <taxon>Bacillati</taxon>
        <taxon>Bacillota</taxon>
        <taxon>Bacilli</taxon>
        <taxon>Bacillales</taxon>
        <taxon>Staphylococcaceae</taxon>
        <taxon>Aliicoccus</taxon>
    </lineage>
</organism>
<feature type="binding site" evidence="15">
    <location>
        <position position="460"/>
    </location>
    <ligand>
        <name>Mg(2+)</name>
        <dbReference type="ChEBI" id="CHEBI:18420"/>
        <note>shared with alpha subunit</note>
    </ligand>
</feature>
<evidence type="ECO:0000256" key="15">
    <source>
        <dbReference type="HAMAP-Rule" id="MF_00283"/>
    </source>
</evidence>
<dbReference type="InterPro" id="IPR005147">
    <property type="entry name" value="tRNA_synthase_B5-dom"/>
</dbReference>
<dbReference type="Proteomes" id="UP000243605">
    <property type="component" value="Unassembled WGS sequence"/>
</dbReference>
<gene>
    <name evidence="15" type="primary">pheT</name>
    <name evidence="20" type="ORF">SAMN05192557_0230</name>
</gene>
<dbReference type="InterPro" id="IPR009061">
    <property type="entry name" value="DNA-bd_dom_put_sf"/>
</dbReference>
<dbReference type="Pfam" id="PF03483">
    <property type="entry name" value="B3_4"/>
    <property type="match status" value="1"/>
</dbReference>
<sequence>MLVSKEWLKTFIDVDADTKTLAEKITRGGIEVDDIIDYTDSIKSLVVGYVESVQKHPEADKLSVCQVNVGEHTQQIICGAPNVRQDSYVVVVLPGGRLPGGVKIKKAKLRGEESHGMICSLDELGIHSDYVPQEFSDGIFIFQNEQIPGDDALEALLLDDQVLEFDLTPNRKDALSMIGAAYEVRALFGGEVNEPEVKIDRKADGSITPVTVSNEDLEASPFYAAQSVENVTIGPSPYWMQIRLIKSGIRPINNVVDISNYVLLEYGQPLHMFDRDKIGSDTITTRYARDGEVMTTLDEKERKLQPTDIVVTNGTEPIALAGVMGGNFSEVSDATTNVIIESAVFNKVSVRKTSNRLNVRSEASSRFEKGVSHVFVLKALNRAAYLLQEYAGGTVVGDVISDGALDLEDSEIVISTEFINNRLGMDLSDEDVKESLNRLGLGVTDEGETLKIAIPSRRDDLTIKEDIIEEVARIYGYDNLKSTLPEYSKITPGRLTDSQKKTRVIRRQLNAIGFNETINYALTSDKESRQFTHRTQALGLLMPMSEERKVLRNSLVPHLLKNVTYNLNRQQKNVVLYEIGRVFEFIDAQSQPNEIDMLAGVMTGVVGQTEWLGNGTPADFYYAKGVVESVFDKLGLTEHVTYKQEELYDELHPGRTAAIYLDENFIGYIGEVHPKYAQDHDLNRTVVFEITLRDVLNIQTRTIAYEILPKYPSITRDIALVVDVEVTAHTLDEIIRKSAKKYLVDVFVFDVYEGEHVEAGKKSVAIRLKYLNREETLTDEQVEAVHTPILAALEENGALLRS</sequence>
<feature type="binding site" evidence="15">
    <location>
        <position position="470"/>
    </location>
    <ligand>
        <name>Mg(2+)</name>
        <dbReference type="ChEBI" id="CHEBI:18420"/>
        <note>shared with alpha subunit</note>
    </ligand>
</feature>
<dbReference type="Pfam" id="PF03147">
    <property type="entry name" value="FDX-ACB"/>
    <property type="match status" value="1"/>
</dbReference>
<evidence type="ECO:0000259" key="17">
    <source>
        <dbReference type="PROSITE" id="PS50886"/>
    </source>
</evidence>
<dbReference type="FunFam" id="3.30.930.10:FF:000022">
    <property type="entry name" value="Phenylalanine--tRNA ligase beta subunit"/>
    <property type="match status" value="1"/>
</dbReference>
<dbReference type="GO" id="GO:0016740">
    <property type="term" value="F:transferase activity"/>
    <property type="evidence" value="ECO:0007669"/>
    <property type="project" value="UniProtKB-ARBA"/>
</dbReference>
<feature type="domain" description="B5" evidence="19">
    <location>
        <begin position="407"/>
        <end position="482"/>
    </location>
</feature>
<dbReference type="PROSITE" id="PS51447">
    <property type="entry name" value="FDX_ACB"/>
    <property type="match status" value="1"/>
</dbReference>
<dbReference type="HAMAP" id="MF_00283">
    <property type="entry name" value="Phe_tRNA_synth_beta1"/>
    <property type="match status" value="1"/>
</dbReference>
<dbReference type="InterPro" id="IPR033714">
    <property type="entry name" value="tRNA_bind_bactPheRS"/>
</dbReference>
<dbReference type="Gene3D" id="3.30.70.380">
    <property type="entry name" value="Ferrodoxin-fold anticodon-binding domain"/>
    <property type="match status" value="1"/>
</dbReference>
<dbReference type="Gene3D" id="2.40.50.140">
    <property type="entry name" value="Nucleic acid-binding proteins"/>
    <property type="match status" value="1"/>
</dbReference>
<dbReference type="FunFam" id="3.30.56.10:FF:000002">
    <property type="entry name" value="Phenylalanine--tRNA ligase beta subunit"/>
    <property type="match status" value="1"/>
</dbReference>
<dbReference type="GO" id="GO:0140096">
    <property type="term" value="F:catalytic activity, acting on a protein"/>
    <property type="evidence" value="ECO:0007669"/>
    <property type="project" value="UniProtKB-ARBA"/>
</dbReference>
<dbReference type="PANTHER" id="PTHR10947">
    <property type="entry name" value="PHENYLALANYL-TRNA SYNTHETASE BETA CHAIN AND LEUCINE-RICH REPEAT-CONTAINING PROTEIN 47"/>
    <property type="match status" value="1"/>
</dbReference>
<dbReference type="OrthoDB" id="9805455at2"/>
<evidence type="ECO:0000256" key="4">
    <source>
        <dbReference type="ARBA" id="ARBA00022490"/>
    </source>
</evidence>
<dbReference type="CDD" id="cd00769">
    <property type="entry name" value="PheRS_beta_core"/>
    <property type="match status" value="1"/>
</dbReference>
<evidence type="ECO:0000256" key="5">
    <source>
        <dbReference type="ARBA" id="ARBA00022555"/>
    </source>
</evidence>
<dbReference type="FunFam" id="3.30.70.380:FF:000001">
    <property type="entry name" value="Phenylalanine--tRNA ligase beta subunit"/>
    <property type="match status" value="1"/>
</dbReference>
<accession>A0A662Z0I3</accession>
<comment type="catalytic activity">
    <reaction evidence="14 15">
        <text>tRNA(Phe) + L-phenylalanine + ATP = L-phenylalanyl-tRNA(Phe) + AMP + diphosphate + H(+)</text>
        <dbReference type="Rhea" id="RHEA:19413"/>
        <dbReference type="Rhea" id="RHEA-COMP:9668"/>
        <dbReference type="Rhea" id="RHEA-COMP:9699"/>
        <dbReference type="ChEBI" id="CHEBI:15378"/>
        <dbReference type="ChEBI" id="CHEBI:30616"/>
        <dbReference type="ChEBI" id="CHEBI:33019"/>
        <dbReference type="ChEBI" id="CHEBI:58095"/>
        <dbReference type="ChEBI" id="CHEBI:78442"/>
        <dbReference type="ChEBI" id="CHEBI:78531"/>
        <dbReference type="ChEBI" id="CHEBI:456215"/>
        <dbReference type="EC" id="6.1.1.20"/>
    </reaction>
</comment>
<dbReference type="NCBIfam" id="NF045760">
    <property type="entry name" value="YtpR"/>
    <property type="match status" value="1"/>
</dbReference>
<evidence type="ECO:0000256" key="2">
    <source>
        <dbReference type="ARBA" id="ARBA00008653"/>
    </source>
</evidence>
<comment type="subunit">
    <text evidence="3 15">Tetramer of two alpha and two beta subunits.</text>
</comment>
<dbReference type="SMART" id="SM00896">
    <property type="entry name" value="FDX-ACB"/>
    <property type="match status" value="1"/>
</dbReference>
<dbReference type="SUPFAM" id="SSF55681">
    <property type="entry name" value="Class II aaRS and biotin synthetases"/>
    <property type="match status" value="1"/>
</dbReference>
<dbReference type="InterPro" id="IPR041616">
    <property type="entry name" value="PheRS_beta_core"/>
</dbReference>
<feature type="binding site" evidence="15">
    <location>
        <position position="466"/>
    </location>
    <ligand>
        <name>Mg(2+)</name>
        <dbReference type="ChEBI" id="CHEBI:18420"/>
        <note>shared with alpha subunit</note>
    </ligand>
</feature>
<dbReference type="InterPro" id="IPR012340">
    <property type="entry name" value="NA-bd_OB-fold"/>
</dbReference>
<evidence type="ECO:0000256" key="6">
    <source>
        <dbReference type="ARBA" id="ARBA00022598"/>
    </source>
</evidence>
<evidence type="ECO:0000256" key="11">
    <source>
        <dbReference type="ARBA" id="ARBA00022884"/>
    </source>
</evidence>
<evidence type="ECO:0000256" key="8">
    <source>
        <dbReference type="ARBA" id="ARBA00022741"/>
    </source>
</evidence>
<keyword evidence="4 15" id="KW-0963">Cytoplasm</keyword>
<feature type="binding site" evidence="15">
    <location>
        <position position="469"/>
    </location>
    <ligand>
        <name>Mg(2+)</name>
        <dbReference type="ChEBI" id="CHEBI:18420"/>
        <note>shared with alpha subunit</note>
    </ligand>
</feature>
<comment type="cofactor">
    <cofactor evidence="15">
        <name>Mg(2+)</name>
        <dbReference type="ChEBI" id="CHEBI:18420"/>
    </cofactor>
    <text evidence="15">Binds 2 magnesium ions per tetramer.</text>
</comment>
<dbReference type="NCBIfam" id="TIGR00472">
    <property type="entry name" value="pheT_bact"/>
    <property type="match status" value="1"/>
</dbReference>
<dbReference type="GO" id="GO:0000287">
    <property type="term" value="F:magnesium ion binding"/>
    <property type="evidence" value="ECO:0007669"/>
    <property type="project" value="UniProtKB-UniRule"/>
</dbReference>
<evidence type="ECO:0000256" key="10">
    <source>
        <dbReference type="ARBA" id="ARBA00022842"/>
    </source>
</evidence>
<dbReference type="Gene3D" id="3.50.40.10">
    <property type="entry name" value="Phenylalanyl-trna Synthetase, Chain B, domain 3"/>
    <property type="match status" value="1"/>
</dbReference>
<dbReference type="InterPro" id="IPR002547">
    <property type="entry name" value="tRNA-bd_dom"/>
</dbReference>
<keyword evidence="5 16" id="KW-0820">tRNA-binding</keyword>
<keyword evidence="11 16" id="KW-0694">RNA-binding</keyword>
<dbReference type="GO" id="GO:0000049">
    <property type="term" value="F:tRNA binding"/>
    <property type="evidence" value="ECO:0007669"/>
    <property type="project" value="UniProtKB-UniRule"/>
</dbReference>
<dbReference type="Gene3D" id="3.30.56.10">
    <property type="match status" value="2"/>
</dbReference>
<feature type="domain" description="FDX-ACB" evidence="18">
    <location>
        <begin position="709"/>
        <end position="801"/>
    </location>
</feature>
<evidence type="ECO:0000313" key="20">
    <source>
        <dbReference type="EMBL" id="SEV82259.1"/>
    </source>
</evidence>
<feature type="domain" description="TRNA-binding" evidence="17">
    <location>
        <begin position="39"/>
        <end position="153"/>
    </location>
</feature>